<name>T0L9A2_9MICR</name>
<gene>
    <name evidence="1" type="ORF">NAPIS_ORF01415</name>
</gene>
<sequence length="128" mass="15621">MKLRNDKQKFKNIFITNLCSFIYRYDEFKNLMDVYKVYLNNNIIRFEDVEYKNINSLALDLKDKVDIVKKDEKWFVKGFDRYTIPEKHTLKEEENSSDLDVKEIGNIDLDEYEEVECFDDIDLYKYIK</sequence>
<dbReference type="HOGENOM" id="CLU_1669888_0_0_1"/>
<proteinExistence type="predicted"/>
<dbReference type="AlphaFoldDB" id="T0L9A2"/>
<protein>
    <submittedName>
        <fullName evidence="1">Uncharacterized protein</fullName>
    </submittedName>
</protein>
<keyword evidence="2" id="KW-1185">Reference proteome</keyword>
<accession>T0L9A2</accession>
<organism evidence="1 2">
    <name type="scientific">Vairimorpha apis BRL 01</name>
    <dbReference type="NCBI Taxonomy" id="1037528"/>
    <lineage>
        <taxon>Eukaryota</taxon>
        <taxon>Fungi</taxon>
        <taxon>Fungi incertae sedis</taxon>
        <taxon>Microsporidia</taxon>
        <taxon>Nosematidae</taxon>
        <taxon>Vairimorpha</taxon>
    </lineage>
</organism>
<dbReference type="EMBL" id="KE647187">
    <property type="protein sequence ID" value="EQB61008.1"/>
    <property type="molecule type" value="Genomic_DNA"/>
</dbReference>
<reference evidence="1 2" key="1">
    <citation type="journal article" date="2013" name="BMC Genomics">
        <title>Genome sequencing and comparative genomics of honey bee microsporidia, Nosema apis reveal novel insights into host-parasite interactions.</title>
        <authorList>
            <person name="Chen Yp."/>
            <person name="Pettis J.S."/>
            <person name="Zhao Y."/>
            <person name="Liu X."/>
            <person name="Tallon L.J."/>
            <person name="Sadzewicz L.D."/>
            <person name="Li R."/>
            <person name="Zheng H."/>
            <person name="Huang S."/>
            <person name="Zhang X."/>
            <person name="Hamilton M.C."/>
            <person name="Pernal S.F."/>
            <person name="Melathopoulos A.P."/>
            <person name="Yan X."/>
            <person name="Evans J.D."/>
        </authorList>
    </citation>
    <scope>NUCLEOTIDE SEQUENCE [LARGE SCALE GENOMIC DNA]</scope>
    <source>
        <strain evidence="1 2">BRL 01</strain>
    </source>
</reference>
<dbReference type="Proteomes" id="UP000053780">
    <property type="component" value="Unassembled WGS sequence"/>
</dbReference>
<dbReference type="OrthoDB" id="2199211at2759"/>
<evidence type="ECO:0000313" key="2">
    <source>
        <dbReference type="Proteomes" id="UP000053780"/>
    </source>
</evidence>
<dbReference type="VEuPathDB" id="MicrosporidiaDB:NAPIS_ORF01415"/>
<evidence type="ECO:0000313" key="1">
    <source>
        <dbReference type="EMBL" id="EQB61008.1"/>
    </source>
</evidence>